<feature type="region of interest" description="Disordered" evidence="1">
    <location>
        <begin position="1"/>
        <end position="34"/>
    </location>
</feature>
<protein>
    <submittedName>
        <fullName evidence="2">Uncharacterized protein</fullName>
    </submittedName>
</protein>
<name>A0A1G2J985_9BACT</name>
<feature type="compositionally biased region" description="Basic and acidic residues" evidence="1">
    <location>
        <begin position="423"/>
        <end position="432"/>
    </location>
</feature>
<dbReference type="Proteomes" id="UP000177751">
    <property type="component" value="Unassembled WGS sequence"/>
</dbReference>
<sequence>MPRDAVEGASEHNDDLSDNSQQTNSEPKTRQERLNELMSSYSSLRNIPKSELEKIGYVKIVYEGGVKLAMKEKLEEAEQAEKEKAERAPFGVIKIEGKTTSVGRRISEGDLGAIDEKIADYIAGDYWIDDDNISELYGANSPVVFLCKKLLEDENLAGKICQRFGIEEDDYTHKYFISNIFTTAGIASATAEARTFLGEEWDKIYLPAKDFFYVLRTGDPEEVDEFENGIMEDVDGEEKLPGAKSEEISNKLENLRGKLADQNFYAGEFSKSLYSVNHYAYAEFGLKGREDATTFEISKFVFSQILGSYDGMNQIAQTVELAKTREELIAELGKINITKTEEEKSITGQMKGASVEKKKELSGRLKELREQREEKSKILSGIREYYGLPKTAAEGFSRVIKEAQAKLTKGSNEKEEEFSLDARPNKKLDKNPGRVSGDCTEDSPLPFHKTDIPLYNVKVLREKNHIGNVYLLETESEDGQPVWHLDAIQIPVNLKWSEFIDDFFASLGGAASKKKVSGITVSVNENHVSNYDYIREAVGKHCKKIKAKNKRIKIPNFDHLGEGYSRLQSDGEVFFIPASEN</sequence>
<evidence type="ECO:0000256" key="1">
    <source>
        <dbReference type="SAM" id="MobiDB-lite"/>
    </source>
</evidence>
<proteinExistence type="predicted"/>
<reference evidence="2 3" key="1">
    <citation type="journal article" date="2016" name="Nat. Commun.">
        <title>Thousands of microbial genomes shed light on interconnected biogeochemical processes in an aquifer system.</title>
        <authorList>
            <person name="Anantharaman K."/>
            <person name="Brown C.T."/>
            <person name="Hug L.A."/>
            <person name="Sharon I."/>
            <person name="Castelle C.J."/>
            <person name="Probst A.J."/>
            <person name="Thomas B.C."/>
            <person name="Singh A."/>
            <person name="Wilkins M.J."/>
            <person name="Karaoz U."/>
            <person name="Brodie E.L."/>
            <person name="Williams K.H."/>
            <person name="Hubbard S.S."/>
            <person name="Banfield J.F."/>
        </authorList>
    </citation>
    <scope>NUCLEOTIDE SEQUENCE [LARGE SCALE GENOMIC DNA]</scope>
</reference>
<gene>
    <name evidence="2" type="ORF">A2401_00315</name>
</gene>
<feature type="compositionally biased region" description="Basic and acidic residues" evidence="1">
    <location>
        <begin position="1"/>
        <end position="15"/>
    </location>
</feature>
<comment type="caution">
    <text evidence="2">The sequence shown here is derived from an EMBL/GenBank/DDBJ whole genome shotgun (WGS) entry which is preliminary data.</text>
</comment>
<evidence type="ECO:0000313" key="2">
    <source>
        <dbReference type="EMBL" id="OGZ83644.1"/>
    </source>
</evidence>
<evidence type="ECO:0000313" key="3">
    <source>
        <dbReference type="Proteomes" id="UP000177751"/>
    </source>
</evidence>
<dbReference type="AlphaFoldDB" id="A0A1G2J985"/>
<accession>A0A1G2J985</accession>
<organism evidence="2 3">
    <name type="scientific">Candidatus Staskawiczbacteria bacterium RIFOXYC1_FULL_38_18</name>
    <dbReference type="NCBI Taxonomy" id="1802229"/>
    <lineage>
        <taxon>Bacteria</taxon>
        <taxon>Candidatus Staskawicziibacteriota</taxon>
    </lineage>
</organism>
<feature type="region of interest" description="Disordered" evidence="1">
    <location>
        <begin position="410"/>
        <end position="442"/>
    </location>
</feature>
<dbReference type="EMBL" id="MHPP01000030">
    <property type="protein sequence ID" value="OGZ83644.1"/>
    <property type="molecule type" value="Genomic_DNA"/>
</dbReference>